<organism evidence="2 3">
    <name type="scientific">Xenorhabdus bovienii str. oregonense</name>
    <dbReference type="NCBI Taxonomy" id="1398202"/>
    <lineage>
        <taxon>Bacteria</taxon>
        <taxon>Pseudomonadati</taxon>
        <taxon>Pseudomonadota</taxon>
        <taxon>Gammaproteobacteria</taxon>
        <taxon>Enterobacterales</taxon>
        <taxon>Morganellaceae</taxon>
        <taxon>Xenorhabdus</taxon>
    </lineage>
</organism>
<comment type="caution">
    <text evidence="2">The sequence shown here is derived from an EMBL/GenBank/DDBJ whole genome shotgun (WGS) entry which is preliminary data.</text>
</comment>
<feature type="transmembrane region" description="Helical" evidence="1">
    <location>
        <begin position="6"/>
        <end position="26"/>
    </location>
</feature>
<reference evidence="2" key="1">
    <citation type="submission" date="2013-07" db="EMBL/GenBank/DDBJ databases">
        <title>Sub-species coevolution in mutualistic symbiosis.</title>
        <authorList>
            <person name="Murfin K."/>
            <person name="Klassen J."/>
            <person name="Lee M."/>
            <person name="Forst S."/>
            <person name="Stock P."/>
            <person name="Goodrich-Blair H."/>
        </authorList>
    </citation>
    <scope>NUCLEOTIDE SEQUENCE [LARGE SCALE GENOMIC DNA]</scope>
    <source>
        <strain evidence="2">Oregonense</strain>
    </source>
</reference>
<dbReference type="HOGENOM" id="CLU_1872696_0_0_6"/>
<evidence type="ECO:0000313" key="3">
    <source>
        <dbReference type="Proteomes" id="UP000028483"/>
    </source>
</evidence>
<dbReference type="AlphaFoldDB" id="A0A077PB64"/>
<protein>
    <submittedName>
        <fullName evidence="2">Uncharacterized protein</fullName>
    </submittedName>
</protein>
<dbReference type="EMBL" id="CBSX010000242">
    <property type="protein sequence ID" value="CDH07958.1"/>
    <property type="molecule type" value="Genomic_DNA"/>
</dbReference>
<keyword evidence="1" id="KW-1133">Transmembrane helix</keyword>
<accession>A0A077PB64</accession>
<sequence length="140" mass="15882">MDLGLIVAVIGVAATIIGIFTSKYFAESLDDKKQFRQAADAILLKLTEEMRAIESGAYPFQTIKDTDFDKLLVCVSPRKRRKLQAAIKCYENTHKSTAKIKHYHDIYPSNSIYRLNSYVVINPEEVIKDLSALRDLISKN</sequence>
<keyword evidence="1" id="KW-0472">Membrane</keyword>
<dbReference type="Proteomes" id="UP000028483">
    <property type="component" value="Unassembled WGS sequence"/>
</dbReference>
<evidence type="ECO:0000256" key="1">
    <source>
        <dbReference type="SAM" id="Phobius"/>
    </source>
</evidence>
<keyword evidence="1" id="KW-0812">Transmembrane</keyword>
<gene>
    <name evidence="2" type="ORF">XBO1_740001</name>
</gene>
<proteinExistence type="predicted"/>
<evidence type="ECO:0000313" key="2">
    <source>
        <dbReference type="EMBL" id="CDH07958.1"/>
    </source>
</evidence>
<name>A0A077PB64_XENBV</name>
<dbReference type="RefSeq" id="WP_196243374.1">
    <property type="nucleotide sequence ID" value="NZ_CAWLUU010000068.1"/>
</dbReference>